<gene>
    <name evidence="2" type="ORF">PECUL_23A006125</name>
</gene>
<keyword evidence="1" id="KW-0472">Membrane</keyword>
<reference evidence="2" key="1">
    <citation type="submission" date="2022-03" db="EMBL/GenBank/DDBJ databases">
        <authorList>
            <person name="Alioto T."/>
            <person name="Alioto T."/>
            <person name="Gomez Garrido J."/>
        </authorList>
    </citation>
    <scope>NUCLEOTIDE SEQUENCE</scope>
</reference>
<dbReference type="PANTHER" id="PTHR22168">
    <property type="entry name" value="TMEM26 PROTEIN"/>
    <property type="match status" value="1"/>
</dbReference>
<name>A0AAD1WRF3_PELCU</name>
<accession>A0AAD1WRF3</accession>
<proteinExistence type="predicted"/>
<dbReference type="InterPro" id="IPR019169">
    <property type="entry name" value="Transmembrane_26"/>
</dbReference>
<evidence type="ECO:0000256" key="1">
    <source>
        <dbReference type="SAM" id="Phobius"/>
    </source>
</evidence>
<keyword evidence="1 2" id="KW-0812">Transmembrane</keyword>
<keyword evidence="3" id="KW-1185">Reference proteome</keyword>
<dbReference type="AlphaFoldDB" id="A0AAD1WRF3"/>
<evidence type="ECO:0000313" key="2">
    <source>
        <dbReference type="EMBL" id="CAH2319992.1"/>
    </source>
</evidence>
<sequence length="186" mass="21127">MEMETNFSTYTNWAQILEQIMVLVLVVGRWLAPKGEMNRDQLTQLLLLYIGLGADILDMLNMIKTPGVDTNWQVAIAGLCLFSCALLQFTLVLTQSSDPPETNNEQDTQTPVNGSRRSCCASEVWSLLSGLCQQDGPFLVFRLYLSIGKQVIDELMIFFICKNALTVIIEIYRIIIIHVRHRRQNT</sequence>
<organism evidence="2 3">
    <name type="scientific">Pelobates cultripes</name>
    <name type="common">Western spadefoot toad</name>
    <dbReference type="NCBI Taxonomy" id="61616"/>
    <lineage>
        <taxon>Eukaryota</taxon>
        <taxon>Metazoa</taxon>
        <taxon>Chordata</taxon>
        <taxon>Craniata</taxon>
        <taxon>Vertebrata</taxon>
        <taxon>Euteleostomi</taxon>
        <taxon>Amphibia</taxon>
        <taxon>Batrachia</taxon>
        <taxon>Anura</taxon>
        <taxon>Pelobatoidea</taxon>
        <taxon>Pelobatidae</taxon>
        <taxon>Pelobates</taxon>
    </lineage>
</organism>
<keyword evidence="1" id="KW-1133">Transmembrane helix</keyword>
<feature type="transmembrane region" description="Helical" evidence="1">
    <location>
        <begin position="75"/>
        <end position="94"/>
    </location>
</feature>
<dbReference type="PANTHER" id="PTHR22168:SF7">
    <property type="entry name" value="TRANSMEMBRANE PROTEIN 26-LIKE"/>
    <property type="match status" value="1"/>
</dbReference>
<evidence type="ECO:0000313" key="3">
    <source>
        <dbReference type="Proteomes" id="UP001295444"/>
    </source>
</evidence>
<dbReference type="Pfam" id="PF09772">
    <property type="entry name" value="Tmem26"/>
    <property type="match status" value="1"/>
</dbReference>
<protein>
    <submittedName>
        <fullName evidence="2">Transmembrane 26-like</fullName>
    </submittedName>
</protein>
<feature type="transmembrane region" description="Helical" evidence="1">
    <location>
        <begin position="12"/>
        <end position="32"/>
    </location>
</feature>
<dbReference type="Proteomes" id="UP001295444">
    <property type="component" value="Chromosome 10"/>
</dbReference>
<dbReference type="EMBL" id="OW240921">
    <property type="protein sequence ID" value="CAH2319992.1"/>
    <property type="molecule type" value="Genomic_DNA"/>
</dbReference>